<evidence type="ECO:0000256" key="5">
    <source>
        <dbReference type="ARBA" id="ARBA00023136"/>
    </source>
</evidence>
<evidence type="ECO:0000256" key="3">
    <source>
        <dbReference type="ARBA" id="ARBA00022692"/>
    </source>
</evidence>
<dbReference type="EMBL" id="AP024355">
    <property type="protein sequence ID" value="BCR04741.1"/>
    <property type="molecule type" value="Genomic_DNA"/>
</dbReference>
<gene>
    <name evidence="7" type="ORF">DESUT3_18100</name>
</gene>
<evidence type="ECO:0000256" key="6">
    <source>
        <dbReference type="SAM" id="Phobius"/>
    </source>
</evidence>
<dbReference type="PANTHER" id="PTHR31040">
    <property type="entry name" value="NURIM"/>
    <property type="match status" value="1"/>
</dbReference>
<evidence type="ECO:0000313" key="8">
    <source>
        <dbReference type="Proteomes" id="UP001319827"/>
    </source>
</evidence>
<reference evidence="7 8" key="1">
    <citation type="journal article" date="2016" name="C (Basel)">
        <title>Selective Growth of and Electricity Production by Marine Exoelectrogenic Bacteria in Self-Aggregated Hydrogel of Microbially Reduced Graphene Oxide.</title>
        <authorList>
            <person name="Yoshida N."/>
            <person name="Goto Y."/>
            <person name="Miyata Y."/>
        </authorList>
    </citation>
    <scope>NUCLEOTIDE SEQUENCE [LARGE SCALE GENOMIC DNA]</scope>
    <source>
        <strain evidence="7 8">NIT-T3</strain>
    </source>
</reference>
<dbReference type="PANTHER" id="PTHR31040:SF1">
    <property type="entry name" value="NURIM"/>
    <property type="match status" value="1"/>
</dbReference>
<comment type="subcellular location">
    <subcellularLocation>
        <location evidence="1">Membrane</location>
        <topology evidence="1">Multi-pass membrane protein</topology>
    </subcellularLocation>
</comment>
<feature type="transmembrane region" description="Helical" evidence="6">
    <location>
        <begin position="74"/>
        <end position="92"/>
    </location>
</feature>
<evidence type="ECO:0000256" key="2">
    <source>
        <dbReference type="ARBA" id="ARBA00010631"/>
    </source>
</evidence>
<organism evidence="7 8">
    <name type="scientific">Desulfuromonas versatilis</name>
    <dbReference type="NCBI Taxonomy" id="2802975"/>
    <lineage>
        <taxon>Bacteria</taxon>
        <taxon>Pseudomonadati</taxon>
        <taxon>Thermodesulfobacteriota</taxon>
        <taxon>Desulfuromonadia</taxon>
        <taxon>Desulfuromonadales</taxon>
        <taxon>Desulfuromonadaceae</taxon>
        <taxon>Desulfuromonas</taxon>
    </lineage>
</organism>
<evidence type="ECO:0000256" key="1">
    <source>
        <dbReference type="ARBA" id="ARBA00004141"/>
    </source>
</evidence>
<protein>
    <recommendedName>
        <fullName evidence="9">Methanethiol S-methyltransferase</fullName>
    </recommendedName>
</protein>
<name>A0ABM8HS19_9BACT</name>
<sequence>MFIDLLILAVLWLGWCLLHSLLITPRADGLFHRLLGQRIAWFRLGYNLFAIISFLPPALWMLALPYPEFLVWRWPWTFVKALFWGVAGWLLYEGFRVYPLREFLGLDQVGRFRRGEAEAPPAPLLRDGILARVRHPWYAAVIILLWARDISPQDLVTSALLTGYLLVGVRLEEAKLVAAYGEEYRRYQRQAPRLIPRTPLSGRLKGFRGPDRP</sequence>
<evidence type="ECO:0000256" key="4">
    <source>
        <dbReference type="ARBA" id="ARBA00022989"/>
    </source>
</evidence>
<feature type="transmembrane region" description="Helical" evidence="6">
    <location>
        <begin position="44"/>
        <end position="62"/>
    </location>
</feature>
<dbReference type="Gene3D" id="1.20.120.1630">
    <property type="match status" value="1"/>
</dbReference>
<keyword evidence="5 6" id="KW-0472">Membrane</keyword>
<evidence type="ECO:0008006" key="9">
    <source>
        <dbReference type="Google" id="ProtNLM"/>
    </source>
</evidence>
<dbReference type="RefSeq" id="WP_221252193.1">
    <property type="nucleotide sequence ID" value="NZ_AP024355.1"/>
</dbReference>
<dbReference type="InterPro" id="IPR033580">
    <property type="entry name" value="Nurim-like"/>
</dbReference>
<feature type="transmembrane region" description="Helical" evidence="6">
    <location>
        <begin position="6"/>
        <end position="23"/>
    </location>
</feature>
<comment type="similarity">
    <text evidence="2">Belongs to the nurim family.</text>
</comment>
<accession>A0ABM8HS19</accession>
<keyword evidence="8" id="KW-1185">Reference proteome</keyword>
<proteinExistence type="inferred from homology"/>
<dbReference type="Proteomes" id="UP001319827">
    <property type="component" value="Chromosome"/>
</dbReference>
<evidence type="ECO:0000313" key="7">
    <source>
        <dbReference type="EMBL" id="BCR04741.1"/>
    </source>
</evidence>
<keyword evidence="4 6" id="KW-1133">Transmembrane helix</keyword>
<reference evidence="7 8" key="2">
    <citation type="journal article" date="2021" name="Int. J. Syst. Evol. Microbiol.">
        <title>Isolation and Polyphasic Characterization of Desulfuromonas versatilis sp. Nov., an Electrogenic Bacteria Capable of Versatile Metabolism Isolated from a Graphene Oxide-Reducing Enrichment Culture.</title>
        <authorList>
            <person name="Xie L."/>
            <person name="Yoshida N."/>
            <person name="Ishii S."/>
            <person name="Meng L."/>
        </authorList>
    </citation>
    <scope>NUCLEOTIDE SEQUENCE [LARGE SCALE GENOMIC DNA]</scope>
    <source>
        <strain evidence="7 8">NIT-T3</strain>
    </source>
</reference>
<keyword evidence="3 6" id="KW-0812">Transmembrane</keyword>